<dbReference type="PATRIC" id="fig|1184267.3.peg.1046"/>
<accession>M4V7Q3</accession>
<dbReference type="KEGG" id="bex:A11Q_1032"/>
<dbReference type="Gene3D" id="3.30.160.100">
    <property type="entry name" value="Ribosome hibernation promotion factor-like"/>
    <property type="match status" value="1"/>
</dbReference>
<sequence length="118" mass="13350">MSKSNVAVQYHNFNPSEHTKSFIDAIINEIQEELPSGSTVKATFTKTKNDDVVKGMLQVGSYNGPFFAVATASGLREVTMKLMQQIRRRLDKWKTKRHDRKTLRHLDVRTEIESAAGA</sequence>
<keyword evidence="2" id="KW-1185">Reference proteome</keyword>
<dbReference type="Proteomes" id="UP000012040">
    <property type="component" value="Chromosome"/>
</dbReference>
<proteinExistence type="predicted"/>
<gene>
    <name evidence="1" type="ORF">A11Q_1032</name>
</gene>
<dbReference type="AlphaFoldDB" id="M4V7Q3"/>
<name>M4V7Q3_9BACT</name>
<dbReference type="STRING" id="1184267.A11Q_1032"/>
<dbReference type="RefSeq" id="WP_015469738.1">
    <property type="nucleotide sequence ID" value="NC_020813.1"/>
</dbReference>
<reference evidence="1 2" key="1">
    <citation type="journal article" date="2013" name="ISME J.">
        <title>By their genes ye shall know them: genomic signatures of predatory bacteria.</title>
        <authorList>
            <person name="Pasternak Z."/>
            <person name="Pietrokovski S."/>
            <person name="Rotem O."/>
            <person name="Gophna U."/>
            <person name="Lurie-Weinberger M.N."/>
            <person name="Jurkevitch E."/>
        </authorList>
    </citation>
    <scope>NUCLEOTIDE SEQUENCE [LARGE SCALE GENOMIC DNA]</scope>
    <source>
        <strain evidence="1 2">JSS</strain>
    </source>
</reference>
<organism evidence="1 2">
    <name type="scientific">Pseudobdellovibrio exovorus JSS</name>
    <dbReference type="NCBI Taxonomy" id="1184267"/>
    <lineage>
        <taxon>Bacteria</taxon>
        <taxon>Pseudomonadati</taxon>
        <taxon>Bdellovibrionota</taxon>
        <taxon>Bdellovibrionia</taxon>
        <taxon>Bdellovibrionales</taxon>
        <taxon>Pseudobdellovibrionaceae</taxon>
        <taxon>Pseudobdellovibrio</taxon>
    </lineage>
</organism>
<evidence type="ECO:0008006" key="3">
    <source>
        <dbReference type="Google" id="ProtNLM"/>
    </source>
</evidence>
<evidence type="ECO:0000313" key="2">
    <source>
        <dbReference type="Proteomes" id="UP000012040"/>
    </source>
</evidence>
<dbReference type="EMBL" id="CP003537">
    <property type="protein sequence ID" value="AGH95248.1"/>
    <property type="molecule type" value="Genomic_DNA"/>
</dbReference>
<evidence type="ECO:0000313" key="1">
    <source>
        <dbReference type="EMBL" id="AGH95248.1"/>
    </source>
</evidence>
<protein>
    <recommendedName>
        <fullName evidence="3">Ribosomal subunit interface protein</fullName>
    </recommendedName>
</protein>
<dbReference type="HOGENOM" id="CLU_2068499_0_0_7"/>
<dbReference type="SUPFAM" id="SSF69754">
    <property type="entry name" value="Ribosome binding protein Y (YfiA homologue)"/>
    <property type="match status" value="1"/>
</dbReference>
<dbReference type="InterPro" id="IPR036567">
    <property type="entry name" value="RHF-like"/>
</dbReference>